<dbReference type="SUPFAM" id="SSF109604">
    <property type="entry name" value="HD-domain/PDEase-like"/>
    <property type="match status" value="1"/>
</dbReference>
<comment type="caution">
    <text evidence="1">The sequence shown here is derived from an EMBL/GenBank/DDBJ whole genome shotgun (WGS) entry which is preliminary data.</text>
</comment>
<dbReference type="AlphaFoldDB" id="A0A844NQJ1"/>
<gene>
    <name evidence="1" type="ORF">GNQ48_23445</name>
</gene>
<keyword evidence="1" id="KW-0378">Hydrolase</keyword>
<accession>A0A844NQJ1</accession>
<dbReference type="Gene3D" id="1.10.3210.10">
    <property type="entry name" value="Hypothetical protein af1432"/>
    <property type="match status" value="1"/>
</dbReference>
<proteinExistence type="predicted"/>
<name>A0A844NQJ1_PSEAI</name>
<dbReference type="Proteomes" id="UP000433532">
    <property type="component" value="Unassembled WGS sequence"/>
</dbReference>
<evidence type="ECO:0000313" key="1">
    <source>
        <dbReference type="EMBL" id="MUI37964.1"/>
    </source>
</evidence>
<dbReference type="GO" id="GO:0016787">
    <property type="term" value="F:hydrolase activity"/>
    <property type="evidence" value="ECO:0007669"/>
    <property type="project" value="UniProtKB-KW"/>
</dbReference>
<sequence length="181" mass="20708">MTWIITYTGSRFDLIQPDPASIHPTDIAHALAQQCRFNGHCVSHYSVAQHSYFVADLVPEEHQLAALLHDATEAYIGDMVRPLKELLPEFRQIEAVIWSAICERFNLDEQLPAEVKRADLIALATERRDLMHFHQVEWGCLEGIAPHRARISPWSAADARYHFHRRLLELLAVTHRKGVTA</sequence>
<organism evidence="1 2">
    <name type="scientific">Pseudomonas aeruginosa</name>
    <dbReference type="NCBI Taxonomy" id="287"/>
    <lineage>
        <taxon>Bacteria</taxon>
        <taxon>Pseudomonadati</taxon>
        <taxon>Pseudomonadota</taxon>
        <taxon>Gammaproteobacteria</taxon>
        <taxon>Pseudomonadales</taxon>
        <taxon>Pseudomonadaceae</taxon>
        <taxon>Pseudomonas</taxon>
    </lineage>
</organism>
<dbReference type="EMBL" id="WOAD01000024">
    <property type="protein sequence ID" value="MUI37964.1"/>
    <property type="molecule type" value="Genomic_DNA"/>
</dbReference>
<reference evidence="1 2" key="1">
    <citation type="submission" date="2019-11" db="EMBL/GenBank/DDBJ databases">
        <title>Genomes of ocular Pseudomonas aeruginosa isolates.</title>
        <authorList>
            <person name="Khan M."/>
            <person name="Rice S.A."/>
            <person name="Willcox M.D.P."/>
            <person name="Stapleton F."/>
        </authorList>
    </citation>
    <scope>NUCLEOTIDE SEQUENCE [LARGE SCALE GENOMIC DNA]</scope>
    <source>
        <strain evidence="1 2">PA221</strain>
    </source>
</reference>
<dbReference type="RefSeq" id="WP_155712858.1">
    <property type="nucleotide sequence ID" value="NZ_WOAD01000024.1"/>
</dbReference>
<evidence type="ECO:0000313" key="2">
    <source>
        <dbReference type="Proteomes" id="UP000433532"/>
    </source>
</evidence>
<protein>
    <submittedName>
        <fullName evidence="1">Phosphohydrolase</fullName>
    </submittedName>
</protein>